<evidence type="ECO:0000313" key="2">
    <source>
        <dbReference type="EMBL" id="OUS42782.1"/>
    </source>
</evidence>
<accession>A0A1Y5I6J3</accession>
<dbReference type="Pfam" id="PF00856">
    <property type="entry name" value="SET"/>
    <property type="match status" value="1"/>
</dbReference>
<dbReference type="GO" id="GO:0016279">
    <property type="term" value="F:protein-lysine N-methyltransferase activity"/>
    <property type="evidence" value="ECO:0007669"/>
    <property type="project" value="TreeGrafter"/>
</dbReference>
<gene>
    <name evidence="2" type="ORF">BE221DRAFT_85185</name>
</gene>
<proteinExistence type="predicted"/>
<dbReference type="SUPFAM" id="SSF82199">
    <property type="entry name" value="SET domain"/>
    <property type="match status" value="1"/>
</dbReference>
<dbReference type="PANTHER" id="PTHR13271">
    <property type="entry name" value="UNCHARACTERIZED PUTATIVE METHYLTRANSFERASE"/>
    <property type="match status" value="1"/>
</dbReference>
<dbReference type="CDD" id="cd10527">
    <property type="entry name" value="SET_LSMT"/>
    <property type="match status" value="1"/>
</dbReference>
<dbReference type="EMBL" id="KZ155838">
    <property type="protein sequence ID" value="OUS42782.1"/>
    <property type="molecule type" value="Genomic_DNA"/>
</dbReference>
<organism evidence="2">
    <name type="scientific">Ostreococcus tauri</name>
    <name type="common">Marine green alga</name>
    <dbReference type="NCBI Taxonomy" id="70448"/>
    <lineage>
        <taxon>Eukaryota</taxon>
        <taxon>Viridiplantae</taxon>
        <taxon>Chlorophyta</taxon>
        <taxon>Mamiellophyceae</taxon>
        <taxon>Mamiellales</taxon>
        <taxon>Bathycoccaceae</taxon>
        <taxon>Ostreococcus</taxon>
    </lineage>
</organism>
<dbReference type="InterPro" id="IPR050600">
    <property type="entry name" value="SETD3_SETD6_MTase"/>
</dbReference>
<dbReference type="PANTHER" id="PTHR13271:SF154">
    <property type="entry name" value="GRIP DOMAIN-CONTAINING PROTEIN"/>
    <property type="match status" value="1"/>
</dbReference>
<protein>
    <recommendedName>
        <fullName evidence="1">SET domain-containing protein</fullName>
    </recommendedName>
</protein>
<dbReference type="InterPro" id="IPR001214">
    <property type="entry name" value="SET_dom"/>
</dbReference>
<dbReference type="InterPro" id="IPR046341">
    <property type="entry name" value="SET_dom_sf"/>
</dbReference>
<dbReference type="Proteomes" id="UP000195557">
    <property type="component" value="Unassembled WGS sequence"/>
</dbReference>
<reference evidence="2" key="1">
    <citation type="submission" date="2017-04" db="EMBL/GenBank/DDBJ databases">
        <title>Population genomics of picophytoplankton unveils novel chromosome hypervariability.</title>
        <authorList>
            <consortium name="DOE Joint Genome Institute"/>
            <person name="Blanc-Mathieu R."/>
            <person name="Krasovec M."/>
            <person name="Hebrard M."/>
            <person name="Yau S."/>
            <person name="Desgranges E."/>
            <person name="Martin J."/>
            <person name="Schackwitz W."/>
            <person name="Kuo A."/>
            <person name="Salin G."/>
            <person name="Donnadieu C."/>
            <person name="Desdevises Y."/>
            <person name="Sanchez-Ferandin S."/>
            <person name="Moreau H."/>
            <person name="Rivals E."/>
            <person name="Grigoriev I.V."/>
            <person name="Grimsley N."/>
            <person name="Eyre-Walker A."/>
            <person name="Piganeau G."/>
        </authorList>
    </citation>
    <scope>NUCLEOTIDE SEQUENCE [LARGE SCALE GENOMIC DNA]</scope>
    <source>
        <strain evidence="2">RCC 1115</strain>
    </source>
</reference>
<feature type="domain" description="SET" evidence="1">
    <location>
        <begin position="190"/>
        <end position="301"/>
    </location>
</feature>
<sequence>MFFMLVHHLKYWPIRASRTTGDLSSFVRAAAARALVREALRATRDLADVAARRELRREIVAHARRAEPVASMGKADGAFALSEGRRRLKELREMLGMVRRGVRVVETANGVTLESTDGISRGETVVMAPFGSWATRSAAFAESNGPRAFLATFGERTVRETVALAMSLLNERKNAPDDSSAYARTLPETFDFVDACLTERHLTALDGTVTAARLRKRGDFVRALASSTGLMVKDVSWAIGAVSSHAMKSEIVPYALVPGCDLLDHSTTPNCVVRRDETTNDVFCASTRDVAPGEKLTISYGKSLCNDRALRMYGFASRELYSNDARVLSGGFRGVHPSNEAFDASVDESEKVFGGRKAALDAWRSEKDTFEDADVADGDAEWFRAATTLRRGQTEIIEAYIRALE</sequence>
<evidence type="ECO:0000259" key="1">
    <source>
        <dbReference type="Pfam" id="PF00856"/>
    </source>
</evidence>
<dbReference type="Gene3D" id="3.90.1410.10">
    <property type="entry name" value="set domain protein methyltransferase, domain 1"/>
    <property type="match status" value="1"/>
</dbReference>
<dbReference type="AlphaFoldDB" id="A0A1Y5I6J3"/>
<name>A0A1Y5I6J3_OSTTA</name>